<dbReference type="OrthoDB" id="10525925at2759"/>
<proteinExistence type="predicted"/>
<feature type="compositionally biased region" description="Polar residues" evidence="1">
    <location>
        <begin position="62"/>
        <end position="77"/>
    </location>
</feature>
<feature type="region of interest" description="Disordered" evidence="1">
    <location>
        <begin position="1"/>
        <end position="77"/>
    </location>
</feature>
<name>A0A7D9K419_PARCT</name>
<dbReference type="Proteomes" id="UP001152795">
    <property type="component" value="Unassembled WGS sequence"/>
</dbReference>
<reference evidence="2" key="1">
    <citation type="submission" date="2020-04" db="EMBL/GenBank/DDBJ databases">
        <authorList>
            <person name="Alioto T."/>
            <person name="Alioto T."/>
            <person name="Gomez Garrido J."/>
        </authorList>
    </citation>
    <scope>NUCLEOTIDE SEQUENCE</scope>
    <source>
        <strain evidence="2">A484AB</strain>
    </source>
</reference>
<keyword evidence="3" id="KW-1185">Reference proteome</keyword>
<protein>
    <submittedName>
        <fullName evidence="2">Uncharacterized protein</fullName>
    </submittedName>
</protein>
<comment type="caution">
    <text evidence="2">The sequence shown here is derived from an EMBL/GenBank/DDBJ whole genome shotgun (WGS) entry which is preliminary data.</text>
</comment>
<organism evidence="2 3">
    <name type="scientific">Paramuricea clavata</name>
    <name type="common">Red gorgonian</name>
    <name type="synonym">Violescent sea-whip</name>
    <dbReference type="NCBI Taxonomy" id="317549"/>
    <lineage>
        <taxon>Eukaryota</taxon>
        <taxon>Metazoa</taxon>
        <taxon>Cnidaria</taxon>
        <taxon>Anthozoa</taxon>
        <taxon>Octocorallia</taxon>
        <taxon>Malacalcyonacea</taxon>
        <taxon>Plexauridae</taxon>
        <taxon>Paramuricea</taxon>
    </lineage>
</organism>
<feature type="compositionally biased region" description="Polar residues" evidence="1">
    <location>
        <begin position="12"/>
        <end position="43"/>
    </location>
</feature>
<evidence type="ECO:0000313" key="3">
    <source>
        <dbReference type="Proteomes" id="UP001152795"/>
    </source>
</evidence>
<feature type="compositionally biased region" description="Low complexity" evidence="1">
    <location>
        <begin position="45"/>
        <end position="56"/>
    </location>
</feature>
<accession>A0A7D9K419</accession>
<evidence type="ECO:0000313" key="2">
    <source>
        <dbReference type="EMBL" id="CAB4040717.1"/>
    </source>
</evidence>
<sequence>MASSEHLLEKPSTVTPVQQSTGNKVENHVSNDASNHVQPSGVTSPPKGVQVKVGPPLYVENPKTNPQSSAQTKVSGQKLTPLIDNYHKELKPDGKVKRSNSWKKYFLSKKARKNEITIKLPEIPPCPDMKNYHWPWNCLDKGNTVKKECIQNYPGTFSYQGARFPYEDYGHLYDYNANENGNYYDTK</sequence>
<dbReference type="AlphaFoldDB" id="A0A7D9K419"/>
<evidence type="ECO:0000256" key="1">
    <source>
        <dbReference type="SAM" id="MobiDB-lite"/>
    </source>
</evidence>
<dbReference type="EMBL" id="CACRXK020027160">
    <property type="protein sequence ID" value="CAB4040717.1"/>
    <property type="molecule type" value="Genomic_DNA"/>
</dbReference>
<gene>
    <name evidence="2" type="ORF">PACLA_8A087990</name>
</gene>